<dbReference type="PANTHER" id="PTHR44846:SF16">
    <property type="entry name" value="TRANSCRIPTIONAL REGULATOR PHNF-RELATED"/>
    <property type="match status" value="1"/>
</dbReference>
<sequence>MTKPLYKAVKTTLLDRIRSGDLAFGDPLPNDADLAEEFGCARLTVYRAMRELADEGYVERRRRAGTRVATRASRGVQLSIARVDEEIFARNAVYRYERLLREKAVPPAAVVTAFALKAGQKALHIRCRHWADDRVFQLEDRWINLEAVPEAAERPFLHYGPNHWLLEHVPFSEVHHDISAVCADAADAEGLKVAVGHALLRLGRTTVSKAGCITVADLKHPGELFSLCSDPQPA</sequence>
<evidence type="ECO:0000256" key="3">
    <source>
        <dbReference type="ARBA" id="ARBA00023163"/>
    </source>
</evidence>
<dbReference type="SUPFAM" id="SSF46785">
    <property type="entry name" value="Winged helix' DNA-binding domain"/>
    <property type="match status" value="1"/>
</dbReference>
<dbReference type="PANTHER" id="PTHR44846">
    <property type="entry name" value="MANNOSYL-D-GLYCERATE TRANSPORT/METABOLISM SYSTEM REPRESSOR MNGR-RELATED"/>
    <property type="match status" value="1"/>
</dbReference>
<feature type="domain" description="HTH gntR-type" evidence="4">
    <location>
        <begin position="3"/>
        <end position="71"/>
    </location>
</feature>
<evidence type="ECO:0000256" key="2">
    <source>
        <dbReference type="ARBA" id="ARBA00023125"/>
    </source>
</evidence>
<evidence type="ECO:0000313" key="5">
    <source>
        <dbReference type="EMBL" id="MCV2873070.1"/>
    </source>
</evidence>
<dbReference type="CDD" id="cd07377">
    <property type="entry name" value="WHTH_GntR"/>
    <property type="match status" value="1"/>
</dbReference>
<dbReference type="SUPFAM" id="SSF64288">
    <property type="entry name" value="Chorismate lyase-like"/>
    <property type="match status" value="1"/>
</dbReference>
<dbReference type="InterPro" id="IPR050679">
    <property type="entry name" value="Bact_HTH_transcr_reg"/>
</dbReference>
<keyword evidence="1" id="KW-0805">Transcription regulation</keyword>
<keyword evidence="3" id="KW-0804">Transcription</keyword>
<dbReference type="InterPro" id="IPR028978">
    <property type="entry name" value="Chorismate_lyase_/UTRA_dom_sf"/>
</dbReference>
<keyword evidence="6" id="KW-1185">Reference proteome</keyword>
<gene>
    <name evidence="5" type="ORF">OEZ71_12270</name>
</gene>
<dbReference type="SMART" id="SM00345">
    <property type="entry name" value="HTH_GNTR"/>
    <property type="match status" value="1"/>
</dbReference>
<keyword evidence="2" id="KW-0238">DNA-binding</keyword>
<organism evidence="5 6">
    <name type="scientific">Albidovulum litorale</name>
    <dbReference type="NCBI Taxonomy" id="2984134"/>
    <lineage>
        <taxon>Bacteria</taxon>
        <taxon>Pseudomonadati</taxon>
        <taxon>Pseudomonadota</taxon>
        <taxon>Alphaproteobacteria</taxon>
        <taxon>Rhodobacterales</taxon>
        <taxon>Paracoccaceae</taxon>
        <taxon>Albidovulum</taxon>
    </lineage>
</organism>
<evidence type="ECO:0000313" key="6">
    <source>
        <dbReference type="Proteomes" id="UP001652564"/>
    </source>
</evidence>
<dbReference type="EMBL" id="JAOWKZ010000003">
    <property type="protein sequence ID" value="MCV2873070.1"/>
    <property type="molecule type" value="Genomic_DNA"/>
</dbReference>
<dbReference type="InterPro" id="IPR000524">
    <property type="entry name" value="Tscrpt_reg_HTH_GntR"/>
</dbReference>
<accession>A0ABT2ZQ33</accession>
<comment type="caution">
    <text evidence="5">The sequence shown here is derived from an EMBL/GenBank/DDBJ whole genome shotgun (WGS) entry which is preliminary data.</text>
</comment>
<dbReference type="SMART" id="SM00866">
    <property type="entry name" value="UTRA"/>
    <property type="match status" value="1"/>
</dbReference>
<dbReference type="Pfam" id="PF07702">
    <property type="entry name" value="UTRA"/>
    <property type="match status" value="1"/>
</dbReference>
<dbReference type="InterPro" id="IPR011663">
    <property type="entry name" value="UTRA"/>
</dbReference>
<dbReference type="Gene3D" id="1.10.10.10">
    <property type="entry name" value="Winged helix-like DNA-binding domain superfamily/Winged helix DNA-binding domain"/>
    <property type="match status" value="1"/>
</dbReference>
<protein>
    <submittedName>
        <fullName evidence="5">GntR family transcriptional regulator</fullName>
    </submittedName>
</protein>
<dbReference type="Gene3D" id="3.40.1410.10">
    <property type="entry name" value="Chorismate lyase-like"/>
    <property type="match status" value="1"/>
</dbReference>
<dbReference type="InterPro" id="IPR036388">
    <property type="entry name" value="WH-like_DNA-bd_sf"/>
</dbReference>
<reference evidence="5 6" key="1">
    <citation type="submission" date="2022-10" db="EMBL/GenBank/DDBJ databases">
        <title>Defluviimonas sp. nov., isolated from ocean surface sediments.</title>
        <authorList>
            <person name="He W."/>
            <person name="Wang L."/>
            <person name="Zhang D.-F."/>
        </authorList>
    </citation>
    <scope>NUCLEOTIDE SEQUENCE [LARGE SCALE GENOMIC DNA]</scope>
    <source>
        <strain evidence="5 6">WL0050</strain>
    </source>
</reference>
<dbReference type="Proteomes" id="UP001652564">
    <property type="component" value="Unassembled WGS sequence"/>
</dbReference>
<evidence type="ECO:0000256" key="1">
    <source>
        <dbReference type="ARBA" id="ARBA00023015"/>
    </source>
</evidence>
<dbReference type="InterPro" id="IPR036390">
    <property type="entry name" value="WH_DNA-bd_sf"/>
</dbReference>
<dbReference type="PROSITE" id="PS50949">
    <property type="entry name" value="HTH_GNTR"/>
    <property type="match status" value="1"/>
</dbReference>
<name>A0ABT2ZQ33_9RHOB</name>
<proteinExistence type="predicted"/>
<dbReference type="Pfam" id="PF00392">
    <property type="entry name" value="GntR"/>
    <property type="match status" value="1"/>
</dbReference>
<evidence type="ECO:0000259" key="4">
    <source>
        <dbReference type="PROSITE" id="PS50949"/>
    </source>
</evidence>
<dbReference type="PRINTS" id="PR00035">
    <property type="entry name" value="HTHGNTR"/>
</dbReference>